<organism evidence="8 9">
    <name type="scientific">Proteiniclasticum ruminis</name>
    <dbReference type="NCBI Taxonomy" id="398199"/>
    <lineage>
        <taxon>Bacteria</taxon>
        <taxon>Bacillati</taxon>
        <taxon>Bacillota</taxon>
        <taxon>Clostridia</taxon>
        <taxon>Eubacteriales</taxon>
        <taxon>Clostridiaceae</taxon>
        <taxon>Proteiniclasticum</taxon>
    </lineage>
</organism>
<feature type="binding site" evidence="5">
    <location>
        <position position="110"/>
    </location>
    <ligand>
        <name>substrate</name>
    </ligand>
</feature>
<dbReference type="SUPFAM" id="SSF51430">
    <property type="entry name" value="NAD(P)-linked oxidoreductase"/>
    <property type="match status" value="1"/>
</dbReference>
<dbReference type="GO" id="GO:0016616">
    <property type="term" value="F:oxidoreductase activity, acting on the CH-OH group of donors, NAD or NADP as acceptor"/>
    <property type="evidence" value="ECO:0007669"/>
    <property type="project" value="UniProtKB-ARBA"/>
</dbReference>
<dbReference type="InterPro" id="IPR018170">
    <property type="entry name" value="Aldo/ket_reductase_CS"/>
</dbReference>
<gene>
    <name evidence="8" type="ORF">SAMN05421804_103187</name>
</gene>
<sequence>MSNIPLWKLNNGIEIPSVGYGVFKVKEGDEVYTSVLEALKAGYRLIDTAAIYGNEEGVGRALKDSGIPREEIFLTTKLWNSDQGYENAFKAFELSLEKLGTDYVDLYLVHWPGKDKYVESYRALEKLLQEKKVRAIGVCNFHIHHLEKLLAETKIIPAMNQIELHPLMNQKAIRDYCRDRGIQVEAWGPLMQGKEDLAAPVLVALSEKYGKSPAQIILRWHFQNGVLAIPKSVTPSRIKENISIFDFELSEEDMAEIDGMNQNKRLSADPDTMMNGFE</sequence>
<evidence type="ECO:0000256" key="6">
    <source>
        <dbReference type="PIRSR" id="PIRSR000097-3"/>
    </source>
</evidence>
<dbReference type="PROSITE" id="PS00062">
    <property type="entry name" value="ALDOKETO_REDUCTASE_2"/>
    <property type="match status" value="1"/>
</dbReference>
<dbReference type="InterPro" id="IPR023210">
    <property type="entry name" value="NADP_OxRdtase_dom"/>
</dbReference>
<evidence type="ECO:0000256" key="2">
    <source>
        <dbReference type="ARBA" id="ARBA00022857"/>
    </source>
</evidence>
<evidence type="ECO:0000313" key="9">
    <source>
        <dbReference type="Proteomes" id="UP000183255"/>
    </source>
</evidence>
<dbReference type="PRINTS" id="PR00069">
    <property type="entry name" value="ALDKETRDTASE"/>
</dbReference>
<dbReference type="PANTHER" id="PTHR43827">
    <property type="entry name" value="2,5-DIKETO-D-GLUCONIC ACID REDUCTASE"/>
    <property type="match status" value="1"/>
</dbReference>
<dbReference type="PROSITE" id="PS00798">
    <property type="entry name" value="ALDOKETO_REDUCTASE_1"/>
    <property type="match status" value="1"/>
</dbReference>
<evidence type="ECO:0000256" key="1">
    <source>
        <dbReference type="ARBA" id="ARBA00007905"/>
    </source>
</evidence>
<dbReference type="InterPro" id="IPR036812">
    <property type="entry name" value="NAD(P)_OxRdtase_dom_sf"/>
</dbReference>
<dbReference type="FunFam" id="3.20.20.100:FF:000015">
    <property type="entry name" value="Oxidoreductase, aldo/keto reductase family"/>
    <property type="match status" value="1"/>
</dbReference>
<dbReference type="PIRSF" id="PIRSF000097">
    <property type="entry name" value="AKR"/>
    <property type="match status" value="1"/>
</dbReference>
<keyword evidence="3" id="KW-0560">Oxidoreductase</keyword>
<dbReference type="EMBL" id="FNDZ01000003">
    <property type="protein sequence ID" value="SDI59238.1"/>
    <property type="molecule type" value="Genomic_DNA"/>
</dbReference>
<dbReference type="InterPro" id="IPR020471">
    <property type="entry name" value="AKR"/>
</dbReference>
<dbReference type="PROSITE" id="PS00063">
    <property type="entry name" value="ALDOKETO_REDUCTASE_3"/>
    <property type="match status" value="1"/>
</dbReference>
<name>A0A1G8LU78_9CLOT</name>
<evidence type="ECO:0000256" key="4">
    <source>
        <dbReference type="PIRSR" id="PIRSR000097-1"/>
    </source>
</evidence>
<evidence type="ECO:0000256" key="3">
    <source>
        <dbReference type="ARBA" id="ARBA00023002"/>
    </source>
</evidence>
<feature type="domain" description="NADP-dependent oxidoreductase" evidence="7">
    <location>
        <begin position="29"/>
        <end position="261"/>
    </location>
</feature>
<comment type="similarity">
    <text evidence="1">Belongs to the aldo/keto reductase family.</text>
</comment>
<evidence type="ECO:0000313" key="8">
    <source>
        <dbReference type="EMBL" id="SDI59238.1"/>
    </source>
</evidence>
<protein>
    <submittedName>
        <fullName evidence="8">Aldo/keto reductase</fullName>
    </submittedName>
</protein>
<feature type="site" description="Lowers pKa of active site Tyr" evidence="6">
    <location>
        <position position="77"/>
    </location>
</feature>
<feature type="active site" description="Proton donor" evidence="4">
    <location>
        <position position="52"/>
    </location>
</feature>
<dbReference type="AlphaFoldDB" id="A0A1G8LU78"/>
<dbReference type="Proteomes" id="UP000183255">
    <property type="component" value="Unassembled WGS sequence"/>
</dbReference>
<keyword evidence="2" id="KW-0521">NADP</keyword>
<dbReference type="Gene3D" id="3.20.20.100">
    <property type="entry name" value="NADP-dependent oxidoreductase domain"/>
    <property type="match status" value="1"/>
</dbReference>
<dbReference type="PANTHER" id="PTHR43827:SF3">
    <property type="entry name" value="NADP-DEPENDENT OXIDOREDUCTASE DOMAIN-CONTAINING PROTEIN"/>
    <property type="match status" value="1"/>
</dbReference>
<reference evidence="8 9" key="1">
    <citation type="submission" date="2016-10" db="EMBL/GenBank/DDBJ databases">
        <authorList>
            <person name="de Groot N.N."/>
        </authorList>
    </citation>
    <scope>NUCLEOTIDE SEQUENCE [LARGE SCALE GENOMIC DNA]</scope>
    <source>
        <strain evidence="8 9">CGMCC 1.5058</strain>
    </source>
</reference>
<evidence type="ECO:0000259" key="7">
    <source>
        <dbReference type="Pfam" id="PF00248"/>
    </source>
</evidence>
<dbReference type="Pfam" id="PF00248">
    <property type="entry name" value="Aldo_ket_red"/>
    <property type="match status" value="1"/>
</dbReference>
<accession>A0A1G8LU78</accession>
<evidence type="ECO:0000256" key="5">
    <source>
        <dbReference type="PIRSR" id="PIRSR000097-2"/>
    </source>
</evidence>
<dbReference type="RefSeq" id="WP_031575147.1">
    <property type="nucleotide sequence ID" value="NZ_FNDZ01000003.1"/>
</dbReference>
<proteinExistence type="inferred from homology"/>